<sequence>MNIHCAIPLLIAAVAGVSAASNLNEDKQLVDRSEIPPPGTPCSGNVCLYGGICHVDGDRPVCYCAHNYVGHVCGIKLDHSCKTHACVFLKSFEQGRSLGQWTLHETHYVASNQLIAKLPRGGKTVLTTGEIYWGYKKHNLFFRVMFYNALQYVPIQADKVIVILQRPYADPQVLRTLERPHFKNHVISFKIICASTKCAKAVDYQDITQISLMGVTIQETTSGCSECDRVPDFCGGKGLCLNTHNPRLTHCQCERGSFGRHCEFNVKPRRLILTFIMAANVHDYEPQIVFWKPHDFDTMEIMFRGCRDRADGVCAFENEAECSRLSEQDRQDRWCTEKKFVHYAYYPHDYANKKRVVCIDVSPQGERRFMEFGVRTKCNNPRGCNLHGTGSTSIKFSLKLELGTYHVQVCALDIPISAMGGDCVLMEILLGRYNVYATAITGGGDANSTIQSLQLDRNLTLTEDNYRLVLSYSMSVWETDYKTRHPVFKSPREFDAIEIKTRLCGNVGQTPPCWGDNSGPHCSAPPDSRPCVWVSHLVYAYHVTDAYSDDWQRTTCIDVSPKCQHRHYFQVGGFH</sequence>
<name>K1PX96_MAGGI</name>
<dbReference type="SMART" id="SM00181">
    <property type="entry name" value="EGF"/>
    <property type="match status" value="2"/>
</dbReference>
<proteinExistence type="predicted"/>
<dbReference type="SUPFAM" id="SSF57196">
    <property type="entry name" value="EGF/Laminin"/>
    <property type="match status" value="1"/>
</dbReference>
<evidence type="ECO:0000256" key="1">
    <source>
        <dbReference type="PROSITE-ProRule" id="PRU00076"/>
    </source>
</evidence>
<dbReference type="InterPro" id="IPR000742">
    <property type="entry name" value="EGF"/>
</dbReference>
<feature type="disulfide bond" evidence="1">
    <location>
        <begin position="253"/>
        <end position="262"/>
    </location>
</feature>
<accession>K1PX96</accession>
<organism evidence="3">
    <name type="scientific">Magallana gigas</name>
    <name type="common">Pacific oyster</name>
    <name type="synonym">Crassostrea gigas</name>
    <dbReference type="NCBI Taxonomy" id="29159"/>
    <lineage>
        <taxon>Eukaryota</taxon>
        <taxon>Metazoa</taxon>
        <taxon>Spiralia</taxon>
        <taxon>Lophotrochozoa</taxon>
        <taxon>Mollusca</taxon>
        <taxon>Bivalvia</taxon>
        <taxon>Autobranchia</taxon>
        <taxon>Pteriomorphia</taxon>
        <taxon>Ostreida</taxon>
        <taxon>Ostreoidea</taxon>
        <taxon>Ostreidae</taxon>
        <taxon>Magallana</taxon>
    </lineage>
</organism>
<evidence type="ECO:0000313" key="3">
    <source>
        <dbReference type="EMBL" id="EKC21005.1"/>
    </source>
</evidence>
<dbReference type="PROSITE" id="PS50026">
    <property type="entry name" value="EGF_3"/>
    <property type="match status" value="2"/>
</dbReference>
<protein>
    <recommendedName>
        <fullName evidence="2">EGF-like domain-containing protein</fullName>
    </recommendedName>
</protein>
<dbReference type="EMBL" id="JH818040">
    <property type="protein sequence ID" value="EKC21005.1"/>
    <property type="molecule type" value="Genomic_DNA"/>
</dbReference>
<dbReference type="HOGENOM" id="CLU_474312_0_0_1"/>
<dbReference type="PROSITE" id="PS00022">
    <property type="entry name" value="EGF_1"/>
    <property type="match status" value="2"/>
</dbReference>
<keyword evidence="1" id="KW-1015">Disulfide bond</keyword>
<dbReference type="Gene3D" id="2.10.25.10">
    <property type="entry name" value="Laminin"/>
    <property type="match status" value="1"/>
</dbReference>
<gene>
    <name evidence="3" type="ORF">CGI_10004853</name>
</gene>
<dbReference type="InParanoid" id="K1PX96"/>
<dbReference type="AlphaFoldDB" id="K1PX96"/>
<comment type="caution">
    <text evidence="1">Lacks conserved residue(s) required for the propagation of feature annotation.</text>
</comment>
<feature type="disulfide bond" evidence="1">
    <location>
        <begin position="64"/>
        <end position="73"/>
    </location>
</feature>
<feature type="disulfide bond" evidence="1">
    <location>
        <begin position="234"/>
        <end position="251"/>
    </location>
</feature>
<keyword evidence="1" id="KW-0245">EGF-like domain</keyword>
<feature type="domain" description="EGF-like" evidence="2">
    <location>
        <begin position="225"/>
        <end position="263"/>
    </location>
</feature>
<feature type="domain" description="EGF-like" evidence="2">
    <location>
        <begin position="38"/>
        <end position="74"/>
    </location>
</feature>
<evidence type="ECO:0000259" key="2">
    <source>
        <dbReference type="PROSITE" id="PS50026"/>
    </source>
</evidence>
<reference evidence="3" key="1">
    <citation type="journal article" date="2012" name="Nature">
        <title>The oyster genome reveals stress adaptation and complexity of shell formation.</title>
        <authorList>
            <person name="Zhang G."/>
            <person name="Fang X."/>
            <person name="Guo X."/>
            <person name="Li L."/>
            <person name="Luo R."/>
            <person name="Xu F."/>
            <person name="Yang P."/>
            <person name="Zhang L."/>
            <person name="Wang X."/>
            <person name="Qi H."/>
            <person name="Xiong Z."/>
            <person name="Que H."/>
            <person name="Xie Y."/>
            <person name="Holland P.W."/>
            <person name="Paps J."/>
            <person name="Zhu Y."/>
            <person name="Wu F."/>
            <person name="Chen Y."/>
            <person name="Wang J."/>
            <person name="Peng C."/>
            <person name="Meng J."/>
            <person name="Yang L."/>
            <person name="Liu J."/>
            <person name="Wen B."/>
            <person name="Zhang N."/>
            <person name="Huang Z."/>
            <person name="Zhu Q."/>
            <person name="Feng Y."/>
            <person name="Mount A."/>
            <person name="Hedgecock D."/>
            <person name="Xu Z."/>
            <person name="Liu Y."/>
            <person name="Domazet-Loso T."/>
            <person name="Du Y."/>
            <person name="Sun X."/>
            <person name="Zhang S."/>
            <person name="Liu B."/>
            <person name="Cheng P."/>
            <person name="Jiang X."/>
            <person name="Li J."/>
            <person name="Fan D."/>
            <person name="Wang W."/>
            <person name="Fu W."/>
            <person name="Wang T."/>
            <person name="Wang B."/>
            <person name="Zhang J."/>
            <person name="Peng Z."/>
            <person name="Li Y."/>
            <person name="Li N."/>
            <person name="Wang J."/>
            <person name="Chen M."/>
            <person name="He Y."/>
            <person name="Tan F."/>
            <person name="Song X."/>
            <person name="Zheng Q."/>
            <person name="Huang R."/>
            <person name="Yang H."/>
            <person name="Du X."/>
            <person name="Chen L."/>
            <person name="Yang M."/>
            <person name="Gaffney P.M."/>
            <person name="Wang S."/>
            <person name="Luo L."/>
            <person name="She Z."/>
            <person name="Ming Y."/>
            <person name="Huang W."/>
            <person name="Zhang S."/>
            <person name="Huang B."/>
            <person name="Zhang Y."/>
            <person name="Qu T."/>
            <person name="Ni P."/>
            <person name="Miao G."/>
            <person name="Wang J."/>
            <person name="Wang Q."/>
            <person name="Steinberg C.E."/>
            <person name="Wang H."/>
            <person name="Li N."/>
            <person name="Qian L."/>
            <person name="Zhang G."/>
            <person name="Li Y."/>
            <person name="Yang H."/>
            <person name="Liu X."/>
            <person name="Wang J."/>
            <person name="Yin Y."/>
            <person name="Wang J."/>
        </authorList>
    </citation>
    <scope>NUCLEOTIDE SEQUENCE [LARGE SCALE GENOMIC DNA]</scope>
    <source>
        <strain evidence="3">05x7-T-G4-1.051#20</strain>
    </source>
</reference>